<protein>
    <recommendedName>
        <fullName evidence="4">Sorting nexin MVP1</fullName>
    </recommendedName>
    <alternativeName>
        <fullName evidence="9">Sorting nexin mvp1</fullName>
    </alternativeName>
</protein>
<dbReference type="Pfam" id="PF19566">
    <property type="entry name" value="Snx8_BAR_dom"/>
    <property type="match status" value="1"/>
</dbReference>
<dbReference type="PANTHER" id="PTHR47554:SF1">
    <property type="entry name" value="SORTING NEXIN MVP1"/>
    <property type="match status" value="1"/>
</dbReference>
<dbReference type="AlphaFoldDB" id="A0A1E4SWH2"/>
<dbReference type="Proteomes" id="UP000094801">
    <property type="component" value="Unassembled WGS sequence"/>
</dbReference>
<evidence type="ECO:0000313" key="12">
    <source>
        <dbReference type="EMBL" id="ODV83817.1"/>
    </source>
</evidence>
<evidence type="ECO:0000313" key="13">
    <source>
        <dbReference type="Proteomes" id="UP000094801"/>
    </source>
</evidence>
<dbReference type="EMBL" id="KV453860">
    <property type="protein sequence ID" value="ODV83817.1"/>
    <property type="molecule type" value="Genomic_DNA"/>
</dbReference>
<dbReference type="STRING" id="983967.A0A1E4SWH2"/>
<dbReference type="InterPro" id="IPR028662">
    <property type="entry name" value="SNX8/Mvp1"/>
</dbReference>
<keyword evidence="6" id="KW-0963">Cytoplasm</keyword>
<gene>
    <name evidence="12" type="ORF">CANARDRAFT_29560</name>
</gene>
<dbReference type="FunFam" id="3.30.1520.10:FF:000042">
    <property type="entry name" value="Sorting nexin mvp1"/>
    <property type="match status" value="1"/>
</dbReference>
<dbReference type="GO" id="GO:0006623">
    <property type="term" value="P:protein targeting to vacuole"/>
    <property type="evidence" value="ECO:0007669"/>
    <property type="project" value="TreeGrafter"/>
</dbReference>
<evidence type="ECO:0000256" key="1">
    <source>
        <dbReference type="ARBA" id="ARBA00004287"/>
    </source>
</evidence>
<dbReference type="GO" id="GO:0005829">
    <property type="term" value="C:cytosol"/>
    <property type="evidence" value="ECO:0007669"/>
    <property type="project" value="GOC"/>
</dbReference>
<dbReference type="PANTHER" id="PTHR47554">
    <property type="entry name" value="SORTING NEXIN MVP1"/>
    <property type="match status" value="1"/>
</dbReference>
<dbReference type="Gene3D" id="3.30.1520.10">
    <property type="entry name" value="Phox-like domain"/>
    <property type="match status" value="1"/>
</dbReference>
<dbReference type="OrthoDB" id="10064318at2759"/>
<evidence type="ECO:0000256" key="2">
    <source>
        <dbReference type="ARBA" id="ARBA00004496"/>
    </source>
</evidence>
<evidence type="ECO:0000256" key="7">
    <source>
        <dbReference type="ARBA" id="ARBA00022927"/>
    </source>
</evidence>
<dbReference type="PROSITE" id="PS50195">
    <property type="entry name" value="PX"/>
    <property type="match status" value="1"/>
</dbReference>
<dbReference type="Pfam" id="PF00787">
    <property type="entry name" value="PX"/>
    <property type="match status" value="1"/>
</dbReference>
<dbReference type="InterPro" id="IPR036871">
    <property type="entry name" value="PX_dom_sf"/>
</dbReference>
<feature type="region of interest" description="Disordered" evidence="10">
    <location>
        <begin position="63"/>
        <end position="109"/>
    </location>
</feature>
<keyword evidence="7" id="KW-0653">Protein transport</keyword>
<keyword evidence="13" id="KW-1185">Reference proteome</keyword>
<dbReference type="SUPFAM" id="SSF64268">
    <property type="entry name" value="PX domain"/>
    <property type="match status" value="1"/>
</dbReference>
<keyword evidence="8" id="KW-0472">Membrane</keyword>
<dbReference type="SMART" id="SM00312">
    <property type="entry name" value="PX"/>
    <property type="match status" value="1"/>
</dbReference>
<evidence type="ECO:0000259" key="11">
    <source>
        <dbReference type="PROSITE" id="PS50195"/>
    </source>
</evidence>
<keyword evidence="5" id="KW-0813">Transport</keyword>
<name>A0A1E4SWH2_9ASCO</name>
<feature type="compositionally biased region" description="Low complexity" evidence="10">
    <location>
        <begin position="1"/>
        <end position="11"/>
    </location>
</feature>
<accession>A0A1E4SWH2</accession>
<dbReference type="GO" id="GO:0032266">
    <property type="term" value="F:phosphatidylinositol-3-phosphate binding"/>
    <property type="evidence" value="ECO:0007669"/>
    <property type="project" value="TreeGrafter"/>
</dbReference>
<evidence type="ECO:0000256" key="9">
    <source>
        <dbReference type="ARBA" id="ARBA00072009"/>
    </source>
</evidence>
<feature type="compositionally biased region" description="Low complexity" evidence="10">
    <location>
        <begin position="311"/>
        <end position="327"/>
    </location>
</feature>
<feature type="region of interest" description="Disordered" evidence="10">
    <location>
        <begin position="301"/>
        <end position="327"/>
    </location>
</feature>
<dbReference type="InterPro" id="IPR001683">
    <property type="entry name" value="PX_dom"/>
</dbReference>
<reference evidence="13" key="1">
    <citation type="submission" date="2016-04" db="EMBL/GenBank/DDBJ databases">
        <title>Comparative genomics of biotechnologically important yeasts.</title>
        <authorList>
            <consortium name="DOE Joint Genome Institute"/>
            <person name="Riley R."/>
            <person name="Haridas S."/>
            <person name="Wolfe K.H."/>
            <person name="Lopes M.R."/>
            <person name="Hittinger C.T."/>
            <person name="Goker M."/>
            <person name="Salamov A."/>
            <person name="Wisecaver J."/>
            <person name="Long T.M."/>
            <person name="Aerts A.L."/>
            <person name="Barry K."/>
            <person name="Choi C."/>
            <person name="Clum A."/>
            <person name="Coughlan A.Y."/>
            <person name="Deshpande S."/>
            <person name="Douglass A.P."/>
            <person name="Hanson S.J."/>
            <person name="Klenk H.-P."/>
            <person name="Labutti K."/>
            <person name="Lapidus A."/>
            <person name="Lindquist E."/>
            <person name="Lipzen A."/>
            <person name="Meier-Kolthoff J.P."/>
            <person name="Ohm R.A."/>
            <person name="Otillar R.P."/>
            <person name="Pangilinan J."/>
            <person name="Peng Y."/>
            <person name="Rokas A."/>
            <person name="Rosa C.A."/>
            <person name="Scheuner C."/>
            <person name="Sibirny A.A."/>
            <person name="Slot J.C."/>
            <person name="Stielow J.B."/>
            <person name="Sun H."/>
            <person name="Kurtzman C.P."/>
            <person name="Blackwell M."/>
            <person name="Grigoriev I.V."/>
            <person name="Jeffries T.W."/>
        </authorList>
    </citation>
    <scope>NUCLEOTIDE SEQUENCE [LARGE SCALE GENOMIC DNA]</scope>
    <source>
        <strain evidence="13">NRRL YB-2248</strain>
    </source>
</reference>
<feature type="compositionally biased region" description="Acidic residues" evidence="10">
    <location>
        <begin position="93"/>
        <end position="106"/>
    </location>
</feature>
<feature type="domain" description="PX" evidence="11">
    <location>
        <begin position="135"/>
        <end position="263"/>
    </location>
</feature>
<comment type="similarity">
    <text evidence="3">Belongs to the sorting nexin family.</text>
</comment>
<dbReference type="GO" id="GO:0042147">
    <property type="term" value="P:retrograde transport, endosome to Golgi"/>
    <property type="evidence" value="ECO:0007669"/>
    <property type="project" value="InterPro"/>
</dbReference>
<comment type="subcellular location">
    <subcellularLocation>
        <location evidence="2">Cytoplasm</location>
    </subcellularLocation>
    <subcellularLocation>
        <location evidence="1">Membrane</location>
        <topology evidence="1">Peripheral membrane protein</topology>
        <orientation evidence="1">Cytoplasmic side</orientation>
    </subcellularLocation>
</comment>
<feature type="region of interest" description="Disordered" evidence="10">
    <location>
        <begin position="1"/>
        <end position="31"/>
    </location>
</feature>
<evidence type="ECO:0000256" key="8">
    <source>
        <dbReference type="ARBA" id="ARBA00023136"/>
    </source>
</evidence>
<dbReference type="InterPro" id="IPR045734">
    <property type="entry name" value="Snx8_BAR_dom"/>
</dbReference>
<evidence type="ECO:0000256" key="5">
    <source>
        <dbReference type="ARBA" id="ARBA00022448"/>
    </source>
</evidence>
<proteinExistence type="inferred from homology"/>
<dbReference type="GO" id="GO:0016020">
    <property type="term" value="C:membrane"/>
    <property type="evidence" value="ECO:0007669"/>
    <property type="project" value="UniProtKB-SubCell"/>
</dbReference>
<dbReference type="GO" id="GO:0005768">
    <property type="term" value="C:endosome"/>
    <property type="evidence" value="ECO:0007669"/>
    <property type="project" value="TreeGrafter"/>
</dbReference>
<evidence type="ECO:0000256" key="4">
    <source>
        <dbReference type="ARBA" id="ARBA00014268"/>
    </source>
</evidence>
<evidence type="ECO:0000256" key="10">
    <source>
        <dbReference type="SAM" id="MobiDB-lite"/>
    </source>
</evidence>
<organism evidence="12 13">
    <name type="scientific">[Candida] arabinofermentans NRRL YB-2248</name>
    <dbReference type="NCBI Taxonomy" id="983967"/>
    <lineage>
        <taxon>Eukaryota</taxon>
        <taxon>Fungi</taxon>
        <taxon>Dikarya</taxon>
        <taxon>Ascomycota</taxon>
        <taxon>Saccharomycotina</taxon>
        <taxon>Pichiomycetes</taxon>
        <taxon>Pichiales</taxon>
        <taxon>Pichiaceae</taxon>
        <taxon>Ogataea</taxon>
        <taxon>Ogataea/Candida clade</taxon>
    </lineage>
</organism>
<evidence type="ECO:0000256" key="3">
    <source>
        <dbReference type="ARBA" id="ARBA00010883"/>
    </source>
</evidence>
<evidence type="ECO:0000256" key="6">
    <source>
        <dbReference type="ARBA" id="ARBA00022490"/>
    </source>
</evidence>
<sequence>MSDSLFLNDPLLNDDDPWALPSGRPSSSMQSSIIQDNNWNEYNSNDILSNRISGLNINNLNSVPSSSTIKATDNDSDIPFSSTIDPLASPREMDDDGEDSNDDEDDSHDKLVETTAWSEEMTRVFNPLSFHNSDDKSIIKVKEIPEKEGLVFKHTNYLVTHNLKFASEYYQNDNKPNGSSETKVIRRYSDFAWLLEVLWKKYPFRLIPELPPKKFPLASSNDSIFLQRRRRGLQRFLYQLNKHPILSKENLVIMFLTVPNDFSNWKKFANIEINDEFDGIRVNIPRRFRINLNQVMKGLKDTDSDIDDNDSTNSTGDRNATNTSNNNDSVINNITQIWNESPVHYKKLDFWENLNTTNNNLTKFADIWSKLCILVERIEKRDMALWQDHQRFSLYLDQFVQASDKVYGLNNIAEMGGSTQSEDENLSIIKTILKQVTKYLTSTKQLKDDELNLMNSEILESFKRFQDYLTSLHFLIERLISYKNLAEKQIHTLLNRITRTNERLFQIKIKSDIKGSEVDKLITILTQSSDELNSLITRIILIKSAFYTEFQIFQKTKYLISETFQDWFIERVKYGELYQDALQRVFNDLQDMPLK</sequence>